<dbReference type="GO" id="GO:0016787">
    <property type="term" value="F:hydrolase activity"/>
    <property type="evidence" value="ECO:0007669"/>
    <property type="project" value="UniProtKB-KW"/>
</dbReference>
<dbReference type="RefSeq" id="WP_044039493.1">
    <property type="nucleotide sequence ID" value="NZ_HG917868.1"/>
</dbReference>
<dbReference type="AlphaFoldDB" id="W6RYG9"/>
<dbReference type="NCBIfam" id="TIGR01509">
    <property type="entry name" value="HAD-SF-IA-v3"/>
    <property type="match status" value="1"/>
</dbReference>
<dbReference type="OrthoDB" id="9797743at2"/>
<dbReference type="InterPro" id="IPR006439">
    <property type="entry name" value="HAD-SF_hydro_IA"/>
</dbReference>
<dbReference type="InterPro" id="IPR041492">
    <property type="entry name" value="HAD_2"/>
</dbReference>
<evidence type="ECO:0000256" key="3">
    <source>
        <dbReference type="ARBA" id="ARBA00022801"/>
    </source>
</evidence>
<dbReference type="KEGG" id="clt:CM240_2582"/>
<evidence type="ECO:0000256" key="1">
    <source>
        <dbReference type="ARBA" id="ARBA00006171"/>
    </source>
</evidence>
<dbReference type="PANTHER" id="PTHR18901:SF38">
    <property type="entry name" value="PSEUDOURIDINE-5'-PHOSPHATASE"/>
    <property type="match status" value="1"/>
</dbReference>
<proteinExistence type="inferred from homology"/>
<comment type="similarity">
    <text evidence="1">Belongs to the HAD-like hydrolase superfamily. CbbY/CbbZ/Gph/YieH family.</text>
</comment>
<dbReference type="PANTHER" id="PTHR18901">
    <property type="entry name" value="2-DEOXYGLUCOSE-6-PHOSPHATE PHOSPHATASE 2"/>
    <property type="match status" value="1"/>
</dbReference>
<dbReference type="EMBL" id="HG917868">
    <property type="protein sequence ID" value="CDM69706.1"/>
    <property type="molecule type" value="Genomic_DNA"/>
</dbReference>
<dbReference type="PRINTS" id="PR00413">
    <property type="entry name" value="HADHALOGNASE"/>
</dbReference>
<dbReference type="Gene3D" id="3.40.50.1000">
    <property type="entry name" value="HAD superfamily/HAD-like"/>
    <property type="match status" value="1"/>
</dbReference>
<evidence type="ECO:0000313" key="4">
    <source>
        <dbReference type="EMBL" id="CDM69706.1"/>
    </source>
</evidence>
<dbReference type="eggNOG" id="COG0637">
    <property type="taxonomic scope" value="Bacteria"/>
</dbReference>
<gene>
    <name evidence="4" type="ORF">CM240_2582</name>
</gene>
<dbReference type="Proteomes" id="UP000019426">
    <property type="component" value="Chromosome M2/40_rep1"/>
</dbReference>
<organism evidence="4 5">
    <name type="scientific">Clostridium bornimense</name>
    <dbReference type="NCBI Taxonomy" id="1216932"/>
    <lineage>
        <taxon>Bacteria</taxon>
        <taxon>Bacillati</taxon>
        <taxon>Bacillota</taxon>
        <taxon>Clostridia</taxon>
        <taxon>Eubacteriales</taxon>
        <taxon>Clostridiaceae</taxon>
        <taxon>Clostridium</taxon>
    </lineage>
</organism>
<name>W6RYG9_9CLOT</name>
<dbReference type="NCBIfam" id="TIGR01549">
    <property type="entry name" value="HAD-SF-IA-v1"/>
    <property type="match status" value="1"/>
</dbReference>
<evidence type="ECO:0000256" key="2">
    <source>
        <dbReference type="ARBA" id="ARBA00022723"/>
    </source>
</evidence>
<sequence length="215" mass="24340">MNVELVIFDMDGLMFDTERVAKRAWKAAGDKFGYKLEGELFDSFLGRNIVSVKNIIVDTYGESCPIDDIIKEVKYIENKIVDDEGLVVKDGLYDLLNYLKKLNIKIAVATSSRRERAKKLLTLAKIENEFDYIICGDEVTKSKPDPEIFLKVAEKLNCSPENCIVMEDSRQGIQAAKNAGMRPIMVPDLLDADEETSTRLYKKIKHLGEAINIIK</sequence>
<dbReference type="Pfam" id="PF13419">
    <property type="entry name" value="HAD_2"/>
    <property type="match status" value="1"/>
</dbReference>
<dbReference type="GO" id="GO:0046872">
    <property type="term" value="F:metal ion binding"/>
    <property type="evidence" value="ECO:0007669"/>
    <property type="project" value="UniProtKB-KW"/>
</dbReference>
<evidence type="ECO:0000313" key="5">
    <source>
        <dbReference type="Proteomes" id="UP000019426"/>
    </source>
</evidence>
<dbReference type="FunFam" id="3.40.50.1000:FF:000036">
    <property type="entry name" value="HAD family hydrolase"/>
    <property type="match status" value="1"/>
</dbReference>
<dbReference type="SUPFAM" id="SSF56784">
    <property type="entry name" value="HAD-like"/>
    <property type="match status" value="1"/>
</dbReference>
<keyword evidence="3 4" id="KW-0378">Hydrolase</keyword>
<dbReference type="Gene3D" id="1.10.150.240">
    <property type="entry name" value="Putative phosphatase, domain 2"/>
    <property type="match status" value="1"/>
</dbReference>
<dbReference type="SFLD" id="SFLDG01129">
    <property type="entry name" value="C1.5:_HAD__Beta-PGM__Phosphata"/>
    <property type="match status" value="1"/>
</dbReference>
<keyword evidence="5" id="KW-1185">Reference proteome</keyword>
<dbReference type="SFLD" id="SFLDS00003">
    <property type="entry name" value="Haloacid_Dehalogenase"/>
    <property type="match status" value="1"/>
</dbReference>
<dbReference type="HOGENOM" id="CLU_045011_13_3_9"/>
<protein>
    <submittedName>
        <fullName evidence="4">Putative hydrolase</fullName>
    </submittedName>
</protein>
<dbReference type="PATRIC" id="fig|1216932.3.peg.2549"/>
<dbReference type="SFLD" id="SFLDG01135">
    <property type="entry name" value="C1.5.6:_HAD__Beta-PGM__Phospha"/>
    <property type="match status" value="1"/>
</dbReference>
<accession>W6RYG9</accession>
<dbReference type="InterPro" id="IPR036412">
    <property type="entry name" value="HAD-like_sf"/>
</dbReference>
<keyword evidence="2" id="KW-0479">Metal-binding</keyword>
<dbReference type="STRING" id="1216932.CM240_2582"/>
<dbReference type="InterPro" id="IPR023198">
    <property type="entry name" value="PGP-like_dom2"/>
</dbReference>
<dbReference type="InterPro" id="IPR023214">
    <property type="entry name" value="HAD_sf"/>
</dbReference>
<reference evidence="4 5" key="1">
    <citation type="submission" date="2013-11" db="EMBL/GenBank/DDBJ databases">
        <title>Complete genome sequence of Clostridum sp. M2/40.</title>
        <authorList>
            <person name="Wibberg D."/>
            <person name="Puehler A."/>
            <person name="Schlueter A."/>
        </authorList>
    </citation>
    <scope>NUCLEOTIDE SEQUENCE [LARGE SCALE GENOMIC DNA]</scope>
    <source>
        <strain evidence="5">M2/40</strain>
    </source>
</reference>